<evidence type="ECO:0000256" key="6">
    <source>
        <dbReference type="SAM" id="Phobius"/>
    </source>
</evidence>
<feature type="transmembrane region" description="Helical" evidence="6">
    <location>
        <begin position="55"/>
        <end position="75"/>
    </location>
</feature>
<evidence type="ECO:0000313" key="9">
    <source>
        <dbReference type="Proteomes" id="UP000265120"/>
    </source>
</evidence>
<evidence type="ECO:0000256" key="4">
    <source>
        <dbReference type="ARBA" id="ARBA00022989"/>
    </source>
</evidence>
<evidence type="ECO:0000256" key="3">
    <source>
        <dbReference type="ARBA" id="ARBA00022692"/>
    </source>
</evidence>
<organism evidence="8 9">
    <name type="scientific">Cynoglossus semilaevis</name>
    <name type="common">Tongue sole</name>
    <dbReference type="NCBI Taxonomy" id="244447"/>
    <lineage>
        <taxon>Eukaryota</taxon>
        <taxon>Metazoa</taxon>
        <taxon>Chordata</taxon>
        <taxon>Craniata</taxon>
        <taxon>Vertebrata</taxon>
        <taxon>Euteleostomi</taxon>
        <taxon>Actinopterygii</taxon>
        <taxon>Neopterygii</taxon>
        <taxon>Teleostei</taxon>
        <taxon>Neoteleostei</taxon>
        <taxon>Acanthomorphata</taxon>
        <taxon>Carangaria</taxon>
        <taxon>Pleuronectiformes</taxon>
        <taxon>Pleuronectoidei</taxon>
        <taxon>Cynoglossidae</taxon>
        <taxon>Cynoglossinae</taxon>
        <taxon>Cynoglossus</taxon>
    </lineage>
</organism>
<keyword evidence="4 6" id="KW-1133">Transmembrane helix</keyword>
<dbReference type="GeneTree" id="ENSGT01030000234578"/>
<reference evidence="8 9" key="1">
    <citation type="journal article" date="2014" name="Nat. Genet.">
        <title>Whole-genome sequence of a flatfish provides insights into ZW sex chromosome evolution and adaptation to a benthic lifestyle.</title>
        <authorList>
            <person name="Chen S."/>
            <person name="Zhang G."/>
            <person name="Shao C."/>
            <person name="Huang Q."/>
            <person name="Liu G."/>
            <person name="Zhang P."/>
            <person name="Song W."/>
            <person name="An N."/>
            <person name="Chalopin D."/>
            <person name="Volff J.N."/>
            <person name="Hong Y."/>
            <person name="Li Q."/>
            <person name="Sha Z."/>
            <person name="Zhou H."/>
            <person name="Xie M."/>
            <person name="Yu Q."/>
            <person name="Liu Y."/>
            <person name="Xiang H."/>
            <person name="Wang N."/>
            <person name="Wu K."/>
            <person name="Yang C."/>
            <person name="Zhou Q."/>
            <person name="Liao X."/>
            <person name="Yang L."/>
            <person name="Hu Q."/>
            <person name="Zhang J."/>
            <person name="Meng L."/>
            <person name="Jin L."/>
            <person name="Tian Y."/>
            <person name="Lian J."/>
            <person name="Yang J."/>
            <person name="Miao G."/>
            <person name="Liu S."/>
            <person name="Liang Z."/>
            <person name="Yan F."/>
            <person name="Li Y."/>
            <person name="Sun B."/>
            <person name="Zhang H."/>
            <person name="Zhang J."/>
            <person name="Zhu Y."/>
            <person name="Du M."/>
            <person name="Zhao Y."/>
            <person name="Schartl M."/>
            <person name="Tang Q."/>
            <person name="Wang J."/>
        </authorList>
    </citation>
    <scope>NUCLEOTIDE SEQUENCE</scope>
</reference>
<reference evidence="8" key="2">
    <citation type="submission" date="2025-08" db="UniProtKB">
        <authorList>
            <consortium name="Ensembl"/>
        </authorList>
    </citation>
    <scope>IDENTIFICATION</scope>
</reference>
<dbReference type="AlphaFoldDB" id="A0A3P8V7S7"/>
<accession>A0A3P8V7S7</accession>
<evidence type="ECO:0000256" key="2">
    <source>
        <dbReference type="ARBA" id="ARBA00006565"/>
    </source>
</evidence>
<keyword evidence="3 6" id="KW-0812">Transmembrane</keyword>
<dbReference type="InterPro" id="IPR019402">
    <property type="entry name" value="CWH43_N"/>
</dbReference>
<feature type="transmembrane region" description="Helical" evidence="6">
    <location>
        <begin position="195"/>
        <end position="220"/>
    </location>
</feature>
<feature type="domain" description="CWH43-like N-terminal" evidence="7">
    <location>
        <begin position="9"/>
        <end position="224"/>
    </location>
</feature>
<dbReference type="InParanoid" id="A0A3P8V7S7"/>
<dbReference type="Pfam" id="PF10277">
    <property type="entry name" value="Frag1"/>
    <property type="match status" value="1"/>
</dbReference>
<feature type="transmembrane region" description="Helical" evidence="6">
    <location>
        <begin position="125"/>
        <end position="143"/>
    </location>
</feature>
<keyword evidence="9" id="KW-1185">Reference proteome</keyword>
<feature type="transmembrane region" description="Helical" evidence="6">
    <location>
        <begin position="95"/>
        <end position="113"/>
    </location>
</feature>
<evidence type="ECO:0000313" key="8">
    <source>
        <dbReference type="Ensembl" id="ENSCSEP00000010582.1"/>
    </source>
</evidence>
<dbReference type="GO" id="GO:0012505">
    <property type="term" value="C:endomembrane system"/>
    <property type="evidence" value="ECO:0007669"/>
    <property type="project" value="UniProtKB-SubCell"/>
</dbReference>
<proteinExistence type="inferred from homology"/>
<evidence type="ECO:0000256" key="5">
    <source>
        <dbReference type="ARBA" id="ARBA00023136"/>
    </source>
</evidence>
<dbReference type="GO" id="GO:0005764">
    <property type="term" value="C:lysosome"/>
    <property type="evidence" value="ECO:0007669"/>
    <property type="project" value="TreeGrafter"/>
</dbReference>
<comment type="similarity">
    <text evidence="2">Belongs to the DRAM/TMEM150 family.</text>
</comment>
<keyword evidence="5 6" id="KW-0472">Membrane</keyword>
<protein>
    <submittedName>
        <fullName evidence="8">DNA-damage regulated autophagy modulator 1</fullName>
    </submittedName>
</protein>
<feature type="transmembrane region" description="Helical" evidence="6">
    <location>
        <begin position="163"/>
        <end position="183"/>
    </location>
</feature>
<reference evidence="8" key="3">
    <citation type="submission" date="2025-09" db="UniProtKB">
        <authorList>
            <consortium name="Ensembl"/>
        </authorList>
    </citation>
    <scope>IDENTIFICATION</scope>
</reference>
<dbReference type="PANTHER" id="PTHR21324:SF11">
    <property type="entry name" value="DNA DAMAGE-REGULATED AUTOPHAGY MODULATOR PROTEIN 1"/>
    <property type="match status" value="1"/>
</dbReference>
<dbReference type="Ensembl" id="ENSCSET00000010709.1">
    <property type="protein sequence ID" value="ENSCSEP00000010582.1"/>
    <property type="gene ID" value="ENSCSEG00000006790.1"/>
</dbReference>
<comment type="subcellular location">
    <subcellularLocation>
        <location evidence="1">Endomembrane system</location>
        <topology evidence="1">Multi-pass membrane protein</topology>
    </subcellularLocation>
</comment>
<dbReference type="InterPro" id="IPR050911">
    <property type="entry name" value="DRAM/TMEM150_Autophagy_Mod"/>
</dbReference>
<feature type="transmembrane region" description="Helical" evidence="6">
    <location>
        <begin position="7"/>
        <end position="32"/>
    </location>
</feature>
<name>A0A3P8V7S7_CYNSE</name>
<evidence type="ECO:0000256" key="1">
    <source>
        <dbReference type="ARBA" id="ARBA00004127"/>
    </source>
</evidence>
<dbReference type="PANTHER" id="PTHR21324">
    <property type="entry name" value="FASTING-INDUCIBLE INTEGRAL MEMBRANE PROTEIN TM6P1-RELATED"/>
    <property type="match status" value="1"/>
</dbReference>
<dbReference type="Proteomes" id="UP000265120">
    <property type="component" value="Chromosome 8"/>
</dbReference>
<dbReference type="GO" id="GO:0010506">
    <property type="term" value="P:regulation of autophagy"/>
    <property type="evidence" value="ECO:0007669"/>
    <property type="project" value="TreeGrafter"/>
</dbReference>
<evidence type="ECO:0000259" key="7">
    <source>
        <dbReference type="Pfam" id="PF10277"/>
    </source>
</evidence>
<sequence length="253" mass="28861">MFWFQQGLCFLPAFLVVWSSSTFIVSYLIAVFRHDVDLIFPYISDTGANPPESCIFGLMTFITACAGIATIYARYKFVEKLSEDSPLARPRVNKIAMWLGMLSCLSMCIVATFQETTVVEVHDLGALLFFLSGVLYIIFQSYISHHISPMGSSAAVHRARVAIATLAALAFIPTVICAFFVTQTTLHRNKDDEDYPFHLASAVCEWIVAFSFVCYFLTYIHDFKVNIKNSYHKTNFCFFYDYFENRNSLIFLF</sequence>